<gene>
    <name evidence="2" type="ORF">ARMSODRAFT_983874</name>
</gene>
<dbReference type="Proteomes" id="UP000218334">
    <property type="component" value="Unassembled WGS sequence"/>
</dbReference>
<reference evidence="3" key="1">
    <citation type="journal article" date="2017" name="Nat. Ecol. Evol.">
        <title>Genome expansion and lineage-specific genetic innovations in the forest pathogenic fungi Armillaria.</title>
        <authorList>
            <person name="Sipos G."/>
            <person name="Prasanna A.N."/>
            <person name="Walter M.C."/>
            <person name="O'Connor E."/>
            <person name="Balint B."/>
            <person name="Krizsan K."/>
            <person name="Kiss B."/>
            <person name="Hess J."/>
            <person name="Varga T."/>
            <person name="Slot J."/>
            <person name="Riley R."/>
            <person name="Boka B."/>
            <person name="Rigling D."/>
            <person name="Barry K."/>
            <person name="Lee J."/>
            <person name="Mihaltcheva S."/>
            <person name="LaButti K."/>
            <person name="Lipzen A."/>
            <person name="Waldron R."/>
            <person name="Moloney N.M."/>
            <person name="Sperisen C."/>
            <person name="Kredics L."/>
            <person name="Vagvoelgyi C."/>
            <person name="Patrignani A."/>
            <person name="Fitzpatrick D."/>
            <person name="Nagy I."/>
            <person name="Doyle S."/>
            <person name="Anderson J.B."/>
            <person name="Grigoriev I.V."/>
            <person name="Gueldener U."/>
            <person name="Muensterkoetter M."/>
            <person name="Nagy L.G."/>
        </authorList>
    </citation>
    <scope>NUCLEOTIDE SEQUENCE [LARGE SCALE GENOMIC DNA]</scope>
    <source>
        <strain evidence="3">28-4</strain>
    </source>
</reference>
<organism evidence="2 3">
    <name type="scientific">Armillaria solidipes</name>
    <dbReference type="NCBI Taxonomy" id="1076256"/>
    <lineage>
        <taxon>Eukaryota</taxon>
        <taxon>Fungi</taxon>
        <taxon>Dikarya</taxon>
        <taxon>Basidiomycota</taxon>
        <taxon>Agaricomycotina</taxon>
        <taxon>Agaricomycetes</taxon>
        <taxon>Agaricomycetidae</taxon>
        <taxon>Agaricales</taxon>
        <taxon>Marasmiineae</taxon>
        <taxon>Physalacriaceae</taxon>
        <taxon>Armillaria</taxon>
    </lineage>
</organism>
<evidence type="ECO:0000313" key="3">
    <source>
        <dbReference type="Proteomes" id="UP000218334"/>
    </source>
</evidence>
<feature type="compositionally biased region" description="Polar residues" evidence="1">
    <location>
        <begin position="94"/>
        <end position="112"/>
    </location>
</feature>
<dbReference type="EMBL" id="KZ293545">
    <property type="protein sequence ID" value="PBK58419.1"/>
    <property type="molecule type" value="Genomic_DNA"/>
</dbReference>
<accession>A0A2H3AHE7</accession>
<dbReference type="AlphaFoldDB" id="A0A2H3AHE7"/>
<protein>
    <submittedName>
        <fullName evidence="2">Uncharacterized protein</fullName>
    </submittedName>
</protein>
<evidence type="ECO:0000313" key="2">
    <source>
        <dbReference type="EMBL" id="PBK58419.1"/>
    </source>
</evidence>
<feature type="region of interest" description="Disordered" evidence="1">
    <location>
        <begin position="70"/>
        <end position="118"/>
    </location>
</feature>
<keyword evidence="3" id="KW-1185">Reference proteome</keyword>
<name>A0A2H3AHE7_9AGAR</name>
<sequence length="118" mass="12747">MTWRGNVPLVLSAVALQSKCSNEDRPDCKGAFKRMCWVSDIKQYFVNPPPHEAAGGNAKGGIMIREQRKANGGDQADALLKSSGDILPGRMPLNPTTRLGQLSPSTTITSFVETDKDS</sequence>
<proteinExistence type="predicted"/>
<evidence type="ECO:0000256" key="1">
    <source>
        <dbReference type="SAM" id="MobiDB-lite"/>
    </source>
</evidence>